<feature type="transmembrane region" description="Helical" evidence="1">
    <location>
        <begin position="54"/>
        <end position="75"/>
    </location>
</feature>
<reference evidence="2" key="1">
    <citation type="submission" date="2021-01" db="EMBL/GenBank/DDBJ databases">
        <authorList>
            <person name="Corre E."/>
            <person name="Pelletier E."/>
            <person name="Niang G."/>
            <person name="Scheremetjew M."/>
            <person name="Finn R."/>
            <person name="Kale V."/>
            <person name="Holt S."/>
            <person name="Cochrane G."/>
            <person name="Meng A."/>
            <person name="Brown T."/>
            <person name="Cohen L."/>
        </authorList>
    </citation>
    <scope>NUCLEOTIDE SEQUENCE</scope>
    <source>
        <strain evidence="2">OF101</strain>
    </source>
</reference>
<feature type="transmembrane region" description="Helical" evidence="1">
    <location>
        <begin position="110"/>
        <end position="133"/>
    </location>
</feature>
<evidence type="ECO:0000313" key="2">
    <source>
        <dbReference type="EMBL" id="CAD9147363.1"/>
    </source>
</evidence>
<keyword evidence="1" id="KW-1133">Transmembrane helix</keyword>
<feature type="transmembrane region" description="Helical" evidence="1">
    <location>
        <begin position="219"/>
        <end position="239"/>
    </location>
</feature>
<gene>
    <name evidence="2" type="ORF">ACAT0790_LOCUS30028</name>
</gene>
<dbReference type="EMBL" id="HBGE01049702">
    <property type="protein sequence ID" value="CAD9147363.1"/>
    <property type="molecule type" value="Transcribed_RNA"/>
</dbReference>
<feature type="transmembrane region" description="Helical" evidence="1">
    <location>
        <begin position="678"/>
        <end position="699"/>
    </location>
</feature>
<feature type="transmembrane region" description="Helical" evidence="1">
    <location>
        <begin position="81"/>
        <end position="98"/>
    </location>
</feature>
<feature type="transmembrane region" description="Helical" evidence="1">
    <location>
        <begin position="386"/>
        <end position="406"/>
    </location>
</feature>
<name>A0A7S1QST6_ALECA</name>
<feature type="transmembrane region" description="Helical" evidence="1">
    <location>
        <begin position="497"/>
        <end position="517"/>
    </location>
</feature>
<feature type="transmembrane region" description="Helical" evidence="1">
    <location>
        <begin position="627"/>
        <end position="647"/>
    </location>
</feature>
<dbReference type="AlphaFoldDB" id="A0A7S1QST6"/>
<proteinExistence type="predicted"/>
<feature type="transmembrane region" description="Helical" evidence="1">
    <location>
        <begin position="251"/>
        <end position="271"/>
    </location>
</feature>
<sequence>MVLAFISQISPLAAPVVGTLAVVPRAVAYTTLFATVAIAAILWHFHRAQPLGNAVFWLSWWSLTGLATLTAVLSVPHHPCFSIAAIAFLGPVLLYPLRHAAMSKAPEMEWFNVAWVASALAAVVCLAAWLPWICMGSEGREKWTDWPSPIRDLVENHVISWKCAFAMWACPPAMCCEMTLVAVLCWVRARYTSLEAPSDDLTPGSSARQVLLVSSVKQVAGWLFALLMLIWIQATMNATGQQEFNQRREDMSDEVVGLAFLVFLTMSLWILDTLGPAEIAAAMHQSKMVQETTKLLQNDWVRAFVFLIAGVPMGLFLLADSAYYWVCGRGKEEREIRPIMLWTVDWRWTSILVKASWLGFIYVSVLVGVGKLTTVLLAAINEHFSGWPVFTVSAVMFVITLVIFLFPAAPGPPIYVVMGIVICSSAEAQGWSFSAALLWATLVAFLMKLAFTAVAQKFIGEPFADSDSVRRLVGIHTPYMRAIERILREPGFTMAKVTLLVGGPDWPVAVLCGVLRLSVMSIQLCISPVLLQSVFPSVLAGALLLVQSGPEEKTTHGMAEVTLVVAGGLQLLVGMVAFYYVQDVLEHNYEELSQTRPEDMKLEELEAKADAIDRAFWRESAWELLPVWLKAVLVGGLLCIQASVALLSMHESCFKKFGLMSSVERDLGGNVLSIVQPYGWLAVGLAGTTALSLASFYLWCRTHGAGSARTVLEKEQLEGEGKPII</sequence>
<feature type="transmembrane region" description="Helical" evidence="1">
    <location>
        <begin position="437"/>
        <end position="455"/>
    </location>
</feature>
<evidence type="ECO:0000256" key="1">
    <source>
        <dbReference type="SAM" id="Phobius"/>
    </source>
</evidence>
<feature type="transmembrane region" description="Helical" evidence="1">
    <location>
        <begin position="558"/>
        <end position="581"/>
    </location>
</feature>
<keyword evidence="1" id="KW-0812">Transmembrane</keyword>
<protein>
    <submittedName>
        <fullName evidence="2">Uncharacterized protein</fullName>
    </submittedName>
</protein>
<organism evidence="2">
    <name type="scientific">Alexandrium catenella</name>
    <name type="common">Red tide dinoflagellate</name>
    <name type="synonym">Gonyaulax catenella</name>
    <dbReference type="NCBI Taxonomy" id="2925"/>
    <lineage>
        <taxon>Eukaryota</taxon>
        <taxon>Sar</taxon>
        <taxon>Alveolata</taxon>
        <taxon>Dinophyceae</taxon>
        <taxon>Gonyaulacales</taxon>
        <taxon>Pyrocystaceae</taxon>
        <taxon>Alexandrium</taxon>
    </lineage>
</organism>
<keyword evidence="1" id="KW-0472">Membrane</keyword>
<accession>A0A7S1QST6</accession>
<feature type="transmembrane region" description="Helical" evidence="1">
    <location>
        <begin position="303"/>
        <end position="326"/>
    </location>
</feature>
<feature type="transmembrane region" description="Helical" evidence="1">
    <location>
        <begin position="28"/>
        <end position="45"/>
    </location>
</feature>
<feature type="transmembrane region" description="Helical" evidence="1">
    <location>
        <begin position="357"/>
        <end position="380"/>
    </location>
</feature>
<feature type="transmembrane region" description="Helical" evidence="1">
    <location>
        <begin position="529"/>
        <end position="546"/>
    </location>
</feature>